<dbReference type="SUPFAM" id="SSF81301">
    <property type="entry name" value="Nucleotidyltransferase"/>
    <property type="match status" value="1"/>
</dbReference>
<organism evidence="1 2">
    <name type="scientific">Hymenobacter cellulosivorans</name>
    <dbReference type="NCBI Taxonomy" id="2932249"/>
    <lineage>
        <taxon>Bacteria</taxon>
        <taxon>Pseudomonadati</taxon>
        <taxon>Bacteroidota</taxon>
        <taxon>Cytophagia</taxon>
        <taxon>Cytophagales</taxon>
        <taxon>Hymenobacteraceae</taxon>
        <taxon>Hymenobacter</taxon>
    </lineage>
</organism>
<dbReference type="PANTHER" id="PTHR34822">
    <property type="entry name" value="GRPB DOMAIN PROTEIN (AFU_ORTHOLOGUE AFUA_1G01530)"/>
    <property type="match status" value="1"/>
</dbReference>
<protein>
    <submittedName>
        <fullName evidence="1">GrpB family protein</fullName>
    </submittedName>
</protein>
<dbReference type="InterPro" id="IPR043519">
    <property type="entry name" value="NT_sf"/>
</dbReference>
<dbReference type="PANTHER" id="PTHR34822:SF1">
    <property type="entry name" value="GRPB FAMILY PROTEIN"/>
    <property type="match status" value="1"/>
</dbReference>
<reference evidence="1 2" key="1">
    <citation type="submission" date="2022-04" db="EMBL/GenBank/DDBJ databases">
        <title>Hymenobacter sp. isolated from the air.</title>
        <authorList>
            <person name="Won M."/>
            <person name="Lee C.-M."/>
            <person name="Woen H.-Y."/>
            <person name="Kwon S.-W."/>
        </authorList>
    </citation>
    <scope>NUCLEOTIDE SEQUENCE [LARGE SCALE GENOMIC DNA]</scope>
    <source>
        <strain evidence="2">5116 S-27</strain>
    </source>
</reference>
<name>A0ABY4F5S5_9BACT</name>
<dbReference type="InterPro" id="IPR007344">
    <property type="entry name" value="GrpB/CoaE"/>
</dbReference>
<dbReference type="Pfam" id="PF04229">
    <property type="entry name" value="GrpB"/>
    <property type="match status" value="1"/>
</dbReference>
<proteinExistence type="predicted"/>
<keyword evidence="2" id="KW-1185">Reference proteome</keyword>
<gene>
    <name evidence="1" type="ORF">MUN80_19970</name>
</gene>
<evidence type="ECO:0000313" key="2">
    <source>
        <dbReference type="Proteomes" id="UP000831785"/>
    </source>
</evidence>
<dbReference type="Proteomes" id="UP000831785">
    <property type="component" value="Chromosome"/>
</dbReference>
<sequence>MQPIEIVDYNPAWPSWFEELKNVYATEVGPWVRAIEHVGSTSVPGLAAKPILDIDLIIESPGRLALLVEKLAGLGYQHAGDQGIPEREAFKRLDETVPYISPRRSWPAHHLYVCIAGSASLTNHLTLRNYLRTHPAQAQAYAALKRKLARQHPYAIESYVEGKTAFILDIIGRSSAQPAAK</sequence>
<dbReference type="EMBL" id="CP095049">
    <property type="protein sequence ID" value="UOQ52028.1"/>
    <property type="molecule type" value="Genomic_DNA"/>
</dbReference>
<dbReference type="Gene3D" id="3.30.460.10">
    <property type="entry name" value="Beta Polymerase, domain 2"/>
    <property type="match status" value="1"/>
</dbReference>
<evidence type="ECO:0000313" key="1">
    <source>
        <dbReference type="EMBL" id="UOQ52028.1"/>
    </source>
</evidence>
<dbReference type="RefSeq" id="WP_244715629.1">
    <property type="nucleotide sequence ID" value="NZ_CP095049.1"/>
</dbReference>
<accession>A0ABY4F5S5</accession>